<dbReference type="PROSITE" id="PS01280">
    <property type="entry name" value="GIDA_1"/>
    <property type="match status" value="1"/>
</dbReference>
<evidence type="ECO:0000313" key="15">
    <source>
        <dbReference type="Proteomes" id="UP001145069"/>
    </source>
</evidence>
<feature type="binding site" evidence="12">
    <location>
        <position position="181"/>
    </location>
    <ligand>
        <name>FAD</name>
        <dbReference type="ChEBI" id="CHEBI:57692"/>
    </ligand>
</feature>
<evidence type="ECO:0000256" key="4">
    <source>
        <dbReference type="ARBA" id="ARBA00020461"/>
    </source>
</evidence>
<keyword evidence="6 12" id="KW-0285">Flavoprotein</keyword>
<comment type="subunit">
    <text evidence="10 12">Homodimer. Heterotetramer of two MnmE and two MnmG subunits.</text>
</comment>
<evidence type="ECO:0000256" key="2">
    <source>
        <dbReference type="ARBA" id="ARBA00003717"/>
    </source>
</evidence>
<dbReference type="EMBL" id="JAMQKC010000013">
    <property type="protein sequence ID" value="MDC3417725.1"/>
    <property type="molecule type" value="Genomic_DNA"/>
</dbReference>
<dbReference type="PANTHER" id="PTHR11806:SF0">
    <property type="entry name" value="PROTEIN MTO1 HOMOLOG, MITOCHONDRIAL"/>
    <property type="match status" value="1"/>
</dbReference>
<dbReference type="InterPro" id="IPR044920">
    <property type="entry name" value="MnmG_C_subdom_sf"/>
</dbReference>
<dbReference type="InterPro" id="IPR040131">
    <property type="entry name" value="MnmG_N"/>
</dbReference>
<evidence type="ECO:0000256" key="5">
    <source>
        <dbReference type="ARBA" id="ARBA00022490"/>
    </source>
</evidence>
<dbReference type="FunFam" id="3.50.50.60:FF:000002">
    <property type="entry name" value="tRNA uridine 5-carboxymethylaminomethyl modification enzyme MnmG"/>
    <property type="match status" value="1"/>
</dbReference>
<feature type="domain" description="tRNA uridine 5-carboxymethylaminomethyl modification enzyme C-terminal subdomain" evidence="13">
    <location>
        <begin position="545"/>
        <end position="616"/>
    </location>
</feature>
<evidence type="ECO:0000256" key="3">
    <source>
        <dbReference type="ARBA" id="ARBA00007653"/>
    </source>
</evidence>
<dbReference type="InterPro" id="IPR020595">
    <property type="entry name" value="MnmG-rel_CS"/>
</dbReference>
<dbReference type="Proteomes" id="UP001145069">
    <property type="component" value="Unassembled WGS sequence"/>
</dbReference>
<dbReference type="FunFam" id="3.50.50.60:FF:000063">
    <property type="entry name" value="tRNA uridine 5-carboxymethylaminomethyl modification enzyme MnmG"/>
    <property type="match status" value="1"/>
</dbReference>
<dbReference type="InterPro" id="IPR047001">
    <property type="entry name" value="MnmG_C_subdom"/>
</dbReference>
<dbReference type="PRINTS" id="PR00411">
    <property type="entry name" value="PNDRDTASEI"/>
</dbReference>
<dbReference type="PROSITE" id="PS01281">
    <property type="entry name" value="GIDA_2"/>
    <property type="match status" value="1"/>
</dbReference>
<dbReference type="Pfam" id="PF21680">
    <property type="entry name" value="GIDA_C_1st"/>
    <property type="match status" value="1"/>
</dbReference>
<dbReference type="RefSeq" id="WP_272446797.1">
    <property type="nucleotide sequence ID" value="NZ_JAMQKC010000013.1"/>
</dbReference>
<dbReference type="Gene3D" id="1.10.10.1800">
    <property type="entry name" value="tRNA uridine 5-carboxymethylaminomethyl modification enzyme MnmG/GidA"/>
    <property type="match status" value="1"/>
</dbReference>
<dbReference type="GO" id="GO:0030488">
    <property type="term" value="P:tRNA methylation"/>
    <property type="evidence" value="ECO:0007669"/>
    <property type="project" value="TreeGrafter"/>
</dbReference>
<dbReference type="SUPFAM" id="SSF51905">
    <property type="entry name" value="FAD/NAD(P)-binding domain"/>
    <property type="match status" value="1"/>
</dbReference>
<evidence type="ECO:0000256" key="12">
    <source>
        <dbReference type="HAMAP-Rule" id="MF_00129"/>
    </source>
</evidence>
<dbReference type="GO" id="GO:0002098">
    <property type="term" value="P:tRNA wobble uridine modification"/>
    <property type="evidence" value="ECO:0007669"/>
    <property type="project" value="InterPro"/>
</dbReference>
<comment type="similarity">
    <text evidence="3 12">Belongs to the MnmG family.</text>
</comment>
<dbReference type="GO" id="GO:0050660">
    <property type="term" value="F:flavin adenine dinucleotide binding"/>
    <property type="evidence" value="ECO:0007669"/>
    <property type="project" value="UniProtKB-UniRule"/>
</dbReference>
<dbReference type="InterPro" id="IPR036188">
    <property type="entry name" value="FAD/NAD-bd_sf"/>
</dbReference>
<dbReference type="SMART" id="SM01228">
    <property type="entry name" value="GIDA_assoc_3"/>
    <property type="match status" value="1"/>
</dbReference>
<sequence length="629" mass="70161">MTYNAGQFDVIVVGAGHAGVEAAYAAAKRGVKTLMLSLNLDMIAFMPCNPSIGGPAKGIVVREVDALGGLMGKVIDKTYIQMRMLNTGKGPAVRALRAQADKPLYIQEMKHILENEQNLTLRQGMVEKLIIEDGECRGVITETKAAYYAKSVVITTGTFMRGRVIIGDLSYESGPNNQRASVKLSEHLEELGFELVRFKTGTPPRVISHTIDYSKTEIQPGDEDPRHFSYETKEAIPNQIPCWLTYTNEFTHKIIDENLGLSAMYSGMIKGTGPRYCPSIEDKVVRFHDKPRHQIFLEPEGRNTEEVYVQGLSTSMPEFVQREMLRSIPGLENSEIMRAGYAIEYDAVVPTQLWPTLEVKKVPGLFTAGQINGTSGYEEAAGQGIMAGINAASKALDKEPLILDRSQAYIGVLIDDLVTKGTNEPYRLLTSRAEYRLLLRHDNADLRLTEIGHQLGLISDERYEAFLQKEQLVEEEKARLANVMLKPTDELQAIIEGAGGTPLREAIKAGDLLKRPEMTYDLIEKVTPSEKDLDWDVKEQVEIQIKYQGYIDKSNQQVDRMRKMENKLIPENIDYDDIGGIATEARQKLKQVRPLSVGQASRISGVNPADVSILLVYIEQGKIKRVSNQ</sequence>
<dbReference type="PANTHER" id="PTHR11806">
    <property type="entry name" value="GLUCOSE INHIBITED DIVISION PROTEIN A"/>
    <property type="match status" value="1"/>
</dbReference>
<evidence type="ECO:0000256" key="1">
    <source>
        <dbReference type="ARBA" id="ARBA00001974"/>
    </source>
</evidence>
<dbReference type="NCBIfam" id="TIGR00136">
    <property type="entry name" value="mnmG_gidA"/>
    <property type="match status" value="1"/>
</dbReference>
<evidence type="ECO:0000256" key="11">
    <source>
        <dbReference type="ARBA" id="ARBA00031800"/>
    </source>
</evidence>
<evidence type="ECO:0000256" key="9">
    <source>
        <dbReference type="ARBA" id="ARBA00023027"/>
    </source>
</evidence>
<dbReference type="Pfam" id="PF13932">
    <property type="entry name" value="SAM_GIDA_C"/>
    <property type="match status" value="1"/>
</dbReference>
<keyword evidence="9 12" id="KW-0520">NAD</keyword>
<comment type="subcellular location">
    <subcellularLocation>
        <location evidence="12">Cytoplasm</location>
    </subcellularLocation>
</comment>
<dbReference type="Gene3D" id="1.10.150.570">
    <property type="entry name" value="GidA associated domain, C-terminal subdomain"/>
    <property type="match status" value="1"/>
</dbReference>
<keyword evidence="8 12" id="KW-0274">FAD</keyword>
<comment type="cofactor">
    <cofactor evidence="1 12">
        <name>FAD</name>
        <dbReference type="ChEBI" id="CHEBI:57692"/>
    </cofactor>
</comment>
<keyword evidence="15" id="KW-1185">Reference proteome</keyword>
<dbReference type="Pfam" id="PF01134">
    <property type="entry name" value="GIDA"/>
    <property type="match status" value="1"/>
</dbReference>
<dbReference type="Gene3D" id="3.50.50.60">
    <property type="entry name" value="FAD/NAD(P)-binding domain"/>
    <property type="match status" value="2"/>
</dbReference>
<dbReference type="PRINTS" id="PR00368">
    <property type="entry name" value="FADPNR"/>
</dbReference>
<evidence type="ECO:0000259" key="13">
    <source>
        <dbReference type="SMART" id="SM01228"/>
    </source>
</evidence>
<name>A0A9X3WD84_9BACI</name>
<evidence type="ECO:0000256" key="10">
    <source>
        <dbReference type="ARBA" id="ARBA00025948"/>
    </source>
</evidence>
<dbReference type="FunFam" id="1.10.150.570:FF:000001">
    <property type="entry name" value="tRNA uridine 5-carboxymethylaminomethyl modification enzyme MnmG"/>
    <property type="match status" value="1"/>
</dbReference>
<dbReference type="AlphaFoldDB" id="A0A9X3WD84"/>
<evidence type="ECO:0000313" key="14">
    <source>
        <dbReference type="EMBL" id="MDC3417725.1"/>
    </source>
</evidence>
<dbReference type="InterPro" id="IPR004416">
    <property type="entry name" value="MnmG"/>
</dbReference>
<dbReference type="InterPro" id="IPR026904">
    <property type="entry name" value="MnmG_C"/>
</dbReference>
<comment type="caution">
    <text evidence="14">The sequence shown here is derived from an EMBL/GenBank/DDBJ whole genome shotgun (WGS) entry which is preliminary data.</text>
</comment>
<organism evidence="14 15">
    <name type="scientific">Aquibacillus salsiterrae</name>
    <dbReference type="NCBI Taxonomy" id="2950439"/>
    <lineage>
        <taxon>Bacteria</taxon>
        <taxon>Bacillati</taxon>
        <taxon>Bacillota</taxon>
        <taxon>Bacilli</taxon>
        <taxon>Bacillales</taxon>
        <taxon>Bacillaceae</taxon>
        <taxon>Aquibacillus</taxon>
    </lineage>
</organism>
<keyword evidence="7 12" id="KW-0819">tRNA processing</keyword>
<feature type="binding site" evidence="12">
    <location>
        <begin position="273"/>
        <end position="287"/>
    </location>
    <ligand>
        <name>NAD(+)</name>
        <dbReference type="ChEBI" id="CHEBI:57540"/>
    </ligand>
</feature>
<gene>
    <name evidence="12 14" type="primary">mnmG</name>
    <name evidence="12" type="synonym">gidA</name>
    <name evidence="14" type="ORF">NC799_12530</name>
</gene>
<evidence type="ECO:0000256" key="7">
    <source>
        <dbReference type="ARBA" id="ARBA00022694"/>
    </source>
</evidence>
<reference evidence="14" key="1">
    <citation type="submission" date="2022-06" db="EMBL/GenBank/DDBJ databases">
        <title>Aquibacillus sp. a new bacterium isolated from soil saline samples.</title>
        <authorList>
            <person name="Galisteo C."/>
            <person name="De La Haba R."/>
            <person name="Sanchez-Porro C."/>
            <person name="Ventosa A."/>
        </authorList>
    </citation>
    <scope>NUCLEOTIDE SEQUENCE</scope>
    <source>
        <strain evidence="14">3ASR75-54</strain>
    </source>
</reference>
<dbReference type="InterPro" id="IPR002218">
    <property type="entry name" value="MnmG-rel"/>
</dbReference>
<evidence type="ECO:0000256" key="6">
    <source>
        <dbReference type="ARBA" id="ARBA00022630"/>
    </source>
</evidence>
<dbReference type="GO" id="GO:0005829">
    <property type="term" value="C:cytosol"/>
    <property type="evidence" value="ECO:0007669"/>
    <property type="project" value="TreeGrafter"/>
</dbReference>
<dbReference type="InterPro" id="IPR049312">
    <property type="entry name" value="GIDA_C_N"/>
</dbReference>
<protein>
    <recommendedName>
        <fullName evidence="4 12">tRNA uridine 5-carboxymethylaminomethyl modification enzyme MnmG</fullName>
    </recommendedName>
    <alternativeName>
        <fullName evidence="11 12">Glucose-inhibited division protein A</fullName>
    </alternativeName>
</protein>
<feature type="binding site" evidence="12">
    <location>
        <position position="370"/>
    </location>
    <ligand>
        <name>FAD</name>
        <dbReference type="ChEBI" id="CHEBI:57692"/>
    </ligand>
</feature>
<keyword evidence="5 12" id="KW-0963">Cytoplasm</keyword>
<evidence type="ECO:0000256" key="8">
    <source>
        <dbReference type="ARBA" id="ARBA00022827"/>
    </source>
</evidence>
<dbReference type="HAMAP" id="MF_00129">
    <property type="entry name" value="MnmG_GidA"/>
    <property type="match status" value="1"/>
</dbReference>
<feature type="binding site" evidence="12">
    <location>
        <begin position="14"/>
        <end position="19"/>
    </location>
    <ligand>
        <name>FAD</name>
        <dbReference type="ChEBI" id="CHEBI:57692"/>
    </ligand>
</feature>
<proteinExistence type="inferred from homology"/>
<feature type="binding site" evidence="12">
    <location>
        <position position="126"/>
    </location>
    <ligand>
        <name>FAD</name>
        <dbReference type="ChEBI" id="CHEBI:57692"/>
    </ligand>
</feature>
<dbReference type="FunFam" id="1.10.10.1800:FF:000001">
    <property type="entry name" value="tRNA uridine 5-carboxymethylaminomethyl modification enzyme MnmG"/>
    <property type="match status" value="1"/>
</dbReference>
<comment type="function">
    <text evidence="2 12">NAD-binding protein involved in the addition of a carboxymethylaminomethyl (cmnm) group at the wobble position (U34) of certain tRNAs, forming tRNA-cmnm(5)s(2)U34.</text>
</comment>
<accession>A0A9X3WD84</accession>